<name>A0AA38ST26_9ASTR</name>
<evidence type="ECO:0000313" key="2">
    <source>
        <dbReference type="EMBL" id="KAJ9544428.1"/>
    </source>
</evidence>
<evidence type="ECO:0000313" key="3">
    <source>
        <dbReference type="Proteomes" id="UP001172457"/>
    </source>
</evidence>
<sequence>MLVSKPPRCKLNLQPASSLVKVSRQDPQSQIIGNPSKGVKTRSNVNYCLFSCFVSEIEPKRVTKAVTPHFPMCLNTYVFFLSSVCDARLYDKGWITSGQEWKRMFQEIDWKLLRVVRNVVKIREDQTYNLIWGVMYQLKCHYRKYLYSFERGETESKVKDYGDIPCKSDFGDEILALSNPFWVEAMQDELLKFERNHVWTLTILLSGKIAIGTKWVFRNKKDENGVVIRNKAWLVAQGYCQEEGIDYEETFAPVARLEAIRIFLAYAAHIGFKVYQMYVKYAFLNGKLKEEVYVKQPPGFESENYRNHV</sequence>
<comment type="caution">
    <text evidence="2">The sequence shown here is derived from an EMBL/GenBank/DDBJ whole genome shotgun (WGS) entry which is preliminary data.</text>
</comment>
<gene>
    <name evidence="2" type="ORF">OSB04_024135</name>
</gene>
<dbReference type="Proteomes" id="UP001172457">
    <property type="component" value="Chromosome 6"/>
</dbReference>
<proteinExistence type="predicted"/>
<feature type="domain" description="Reverse transcriptase Ty1/copia-type" evidence="1">
    <location>
        <begin position="196"/>
        <end position="308"/>
    </location>
</feature>
<dbReference type="EMBL" id="JARYMX010000006">
    <property type="protein sequence ID" value="KAJ9544428.1"/>
    <property type="molecule type" value="Genomic_DNA"/>
</dbReference>
<dbReference type="AlphaFoldDB" id="A0AA38ST26"/>
<dbReference type="InterPro" id="IPR013103">
    <property type="entry name" value="RVT_2"/>
</dbReference>
<reference evidence="2" key="1">
    <citation type="submission" date="2023-03" db="EMBL/GenBank/DDBJ databases">
        <title>Chromosome-scale reference genome and RAD-based genetic map of yellow starthistle (Centaurea solstitialis) reveal putative structural variation and QTLs associated with invader traits.</title>
        <authorList>
            <person name="Reatini B."/>
            <person name="Cang F.A."/>
            <person name="Jiang Q."/>
            <person name="Mckibben M.T.W."/>
            <person name="Barker M.S."/>
            <person name="Rieseberg L.H."/>
            <person name="Dlugosch K.M."/>
        </authorList>
    </citation>
    <scope>NUCLEOTIDE SEQUENCE</scope>
    <source>
        <strain evidence="2">CAN-66</strain>
        <tissue evidence="2">Leaf</tissue>
    </source>
</reference>
<accession>A0AA38ST26</accession>
<protein>
    <recommendedName>
        <fullName evidence="1">Reverse transcriptase Ty1/copia-type domain-containing protein</fullName>
    </recommendedName>
</protein>
<dbReference type="Pfam" id="PF07727">
    <property type="entry name" value="RVT_2"/>
    <property type="match status" value="1"/>
</dbReference>
<keyword evidence="3" id="KW-1185">Reference proteome</keyword>
<evidence type="ECO:0000259" key="1">
    <source>
        <dbReference type="Pfam" id="PF07727"/>
    </source>
</evidence>
<organism evidence="2 3">
    <name type="scientific">Centaurea solstitialis</name>
    <name type="common">yellow star-thistle</name>
    <dbReference type="NCBI Taxonomy" id="347529"/>
    <lineage>
        <taxon>Eukaryota</taxon>
        <taxon>Viridiplantae</taxon>
        <taxon>Streptophyta</taxon>
        <taxon>Embryophyta</taxon>
        <taxon>Tracheophyta</taxon>
        <taxon>Spermatophyta</taxon>
        <taxon>Magnoliopsida</taxon>
        <taxon>eudicotyledons</taxon>
        <taxon>Gunneridae</taxon>
        <taxon>Pentapetalae</taxon>
        <taxon>asterids</taxon>
        <taxon>campanulids</taxon>
        <taxon>Asterales</taxon>
        <taxon>Asteraceae</taxon>
        <taxon>Carduoideae</taxon>
        <taxon>Cardueae</taxon>
        <taxon>Centaureinae</taxon>
        <taxon>Centaurea</taxon>
    </lineage>
</organism>